<dbReference type="GO" id="GO:0005634">
    <property type="term" value="C:nucleus"/>
    <property type="evidence" value="ECO:0007669"/>
    <property type="project" value="UniProtKB-SubCell"/>
</dbReference>
<evidence type="ECO:0000313" key="12">
    <source>
        <dbReference type="EMBL" id="CAG6576956.1"/>
    </source>
</evidence>
<reference evidence="12" key="1">
    <citation type="submission" date="2021-05" db="EMBL/GenBank/DDBJ databases">
        <authorList>
            <person name="Alioto T."/>
            <person name="Alioto T."/>
            <person name="Gomez Garrido J."/>
        </authorList>
    </citation>
    <scope>NUCLEOTIDE SEQUENCE</scope>
</reference>
<dbReference type="EMBL" id="HBUE01191137">
    <property type="protein sequence ID" value="CAG6525249.1"/>
    <property type="molecule type" value="Transcribed_RNA"/>
</dbReference>
<evidence type="ECO:0000259" key="10">
    <source>
        <dbReference type="PROSITE" id="PS50157"/>
    </source>
</evidence>
<evidence type="ECO:0000256" key="7">
    <source>
        <dbReference type="PROSITE-ProRule" id="PRU00042"/>
    </source>
</evidence>
<feature type="domain" description="C2H2-type" evidence="10">
    <location>
        <begin position="368"/>
        <end position="395"/>
    </location>
</feature>
<proteinExistence type="predicted"/>
<feature type="binding site" evidence="8">
    <location>
        <position position="7"/>
    </location>
    <ligand>
        <name>Zn(2+)</name>
        <dbReference type="ChEBI" id="CHEBI:29105"/>
    </ligand>
</feature>
<dbReference type="SMART" id="SM00868">
    <property type="entry name" value="zf-AD"/>
    <property type="match status" value="1"/>
</dbReference>
<organism evidence="12">
    <name type="scientific">Culex pipiens</name>
    <name type="common">House mosquito</name>
    <dbReference type="NCBI Taxonomy" id="7175"/>
    <lineage>
        <taxon>Eukaryota</taxon>
        <taxon>Metazoa</taxon>
        <taxon>Ecdysozoa</taxon>
        <taxon>Arthropoda</taxon>
        <taxon>Hexapoda</taxon>
        <taxon>Insecta</taxon>
        <taxon>Pterygota</taxon>
        <taxon>Neoptera</taxon>
        <taxon>Endopterygota</taxon>
        <taxon>Diptera</taxon>
        <taxon>Nematocera</taxon>
        <taxon>Culicoidea</taxon>
        <taxon>Culicidae</taxon>
        <taxon>Culicinae</taxon>
        <taxon>Culicini</taxon>
        <taxon>Culex</taxon>
        <taxon>Culex</taxon>
    </lineage>
</organism>
<dbReference type="SUPFAM" id="SSF57716">
    <property type="entry name" value="Glucocorticoid receptor-like (DNA-binding domain)"/>
    <property type="match status" value="1"/>
</dbReference>
<keyword evidence="2 8" id="KW-0479">Metal-binding</keyword>
<dbReference type="PANTHER" id="PTHR24406">
    <property type="entry name" value="TRANSCRIPTIONAL REPRESSOR CTCFL-RELATED"/>
    <property type="match status" value="1"/>
</dbReference>
<keyword evidence="6" id="KW-0539">Nucleus</keyword>
<dbReference type="Gene3D" id="3.30.160.60">
    <property type="entry name" value="Classic Zinc Finger"/>
    <property type="match status" value="5"/>
</dbReference>
<feature type="binding site" evidence="8">
    <location>
        <position position="56"/>
    </location>
    <ligand>
        <name>Zn(2+)</name>
        <dbReference type="ChEBI" id="CHEBI:29105"/>
    </ligand>
</feature>
<feature type="domain" description="C2H2-type" evidence="10">
    <location>
        <begin position="502"/>
        <end position="529"/>
    </location>
</feature>
<dbReference type="EMBL" id="HBUE01034546">
    <property type="protein sequence ID" value="CAG6458262.1"/>
    <property type="molecule type" value="Transcribed_RNA"/>
</dbReference>
<feature type="domain" description="C2H2-type" evidence="10">
    <location>
        <begin position="473"/>
        <end position="495"/>
    </location>
</feature>
<dbReference type="PROSITE" id="PS00028">
    <property type="entry name" value="ZINC_FINGER_C2H2_1"/>
    <property type="match status" value="7"/>
</dbReference>
<feature type="domain" description="C2H2-type" evidence="10">
    <location>
        <begin position="560"/>
        <end position="587"/>
    </location>
</feature>
<protein>
    <submittedName>
        <fullName evidence="12">Transcription factor grauzone</fullName>
    </submittedName>
</protein>
<evidence type="ECO:0000256" key="2">
    <source>
        <dbReference type="ARBA" id="ARBA00022723"/>
    </source>
</evidence>
<dbReference type="InterPro" id="IPR050888">
    <property type="entry name" value="ZnF_C2H2-type_TF"/>
</dbReference>
<feature type="binding site" evidence="8">
    <location>
        <position position="10"/>
    </location>
    <ligand>
        <name>Zn(2+)</name>
        <dbReference type="ChEBI" id="CHEBI:29105"/>
    </ligand>
</feature>
<evidence type="ECO:0000256" key="9">
    <source>
        <dbReference type="SAM" id="MobiDB-lite"/>
    </source>
</evidence>
<dbReference type="Pfam" id="PF00096">
    <property type="entry name" value="zf-C2H2"/>
    <property type="match status" value="3"/>
</dbReference>
<feature type="domain" description="C2H2-type" evidence="10">
    <location>
        <begin position="588"/>
        <end position="616"/>
    </location>
</feature>
<evidence type="ECO:0000256" key="5">
    <source>
        <dbReference type="ARBA" id="ARBA00022833"/>
    </source>
</evidence>
<dbReference type="EMBL" id="HBUE01297055">
    <property type="protein sequence ID" value="CAG6576956.1"/>
    <property type="molecule type" value="Transcribed_RNA"/>
</dbReference>
<dbReference type="InterPro" id="IPR012934">
    <property type="entry name" value="Znf_AD"/>
</dbReference>
<dbReference type="PROSITE" id="PS51915">
    <property type="entry name" value="ZAD"/>
    <property type="match status" value="1"/>
</dbReference>
<keyword evidence="3" id="KW-0677">Repeat</keyword>
<keyword evidence="4 7" id="KW-0863">Zinc-finger</keyword>
<dbReference type="FunFam" id="3.30.160.60:FF:000145">
    <property type="entry name" value="Zinc finger protein 574"/>
    <property type="match status" value="1"/>
</dbReference>
<feature type="compositionally biased region" description="Basic and acidic residues" evidence="9">
    <location>
        <begin position="621"/>
        <end position="631"/>
    </location>
</feature>
<evidence type="ECO:0000256" key="3">
    <source>
        <dbReference type="ARBA" id="ARBA00022737"/>
    </source>
</evidence>
<feature type="domain" description="C2H2-type" evidence="10">
    <location>
        <begin position="398"/>
        <end position="425"/>
    </location>
</feature>
<evidence type="ECO:0000256" key="1">
    <source>
        <dbReference type="ARBA" id="ARBA00004123"/>
    </source>
</evidence>
<dbReference type="SMART" id="SM00355">
    <property type="entry name" value="ZnF_C2H2"/>
    <property type="match status" value="9"/>
</dbReference>
<accession>A0A8D8JTV2</accession>
<dbReference type="AlphaFoldDB" id="A0A8D8JTV2"/>
<dbReference type="Gene3D" id="3.40.1800.20">
    <property type="match status" value="1"/>
</dbReference>
<comment type="subcellular location">
    <subcellularLocation>
        <location evidence="1">Nucleus</location>
    </subcellularLocation>
</comment>
<evidence type="ECO:0000259" key="11">
    <source>
        <dbReference type="PROSITE" id="PS51915"/>
    </source>
</evidence>
<feature type="region of interest" description="Disordered" evidence="9">
    <location>
        <begin position="615"/>
        <end position="639"/>
    </location>
</feature>
<evidence type="ECO:0000256" key="6">
    <source>
        <dbReference type="ARBA" id="ARBA00023242"/>
    </source>
</evidence>
<name>A0A8D8JTV2_CULPI</name>
<evidence type="ECO:0000256" key="4">
    <source>
        <dbReference type="ARBA" id="ARBA00022771"/>
    </source>
</evidence>
<feature type="binding site" evidence="8">
    <location>
        <position position="53"/>
    </location>
    <ligand>
        <name>Zn(2+)</name>
        <dbReference type="ChEBI" id="CHEBI:29105"/>
    </ligand>
</feature>
<dbReference type="InterPro" id="IPR036236">
    <property type="entry name" value="Znf_C2H2_sf"/>
</dbReference>
<dbReference type="SUPFAM" id="SSF57667">
    <property type="entry name" value="beta-beta-alpha zinc fingers"/>
    <property type="match status" value="4"/>
</dbReference>
<feature type="domain" description="C2H2-type" evidence="10">
    <location>
        <begin position="429"/>
        <end position="456"/>
    </location>
</feature>
<sequence length="639" mass="73083">MENNLICRLCLYNNENILPIFGEPQREAKLQEKLLQYVNLEVKEDDSLPKLICLKCFQTIESFHAFYQEVTQNQTVFEYTTQPGIMVISDQDSHTTYILKEDEVLAGSQQSCIEMDELSMETIQLRPSTSSSATVQISDQRVTLVQLPRDVVVGSARKTQPSVTSSGLPTYDESQKSRQVIAIVKDALGEEKIIIDRLEETEEESGIPVIIDQTASVEEPQTFTLVHEDPEDVKVALDSENDDDDDGDEPEEEILQIDDSDDELQLEKRSVSNSKDFPKKFIQDGQLVVRGKELSALMGRFYDLTCEFCMEGGKDEDEIVSFTEMDLYLAHCKEMHATKGHVWCCSGRIIKPKMMAMHMARHLQPEAFKCPECGKVMSTPQILQYHIQNHRPEEERPLQCRQCPRRFSYGSALLAHAQSHLPEAVRSRHVCDDCGKNFSSAPKLAEHWAVHGGTTAGTSGDGSDRKSQQMMTYVCQVCAKQFTSKSNLTYHLTTHQPKIHQVQCERCKKWLRNKLCLRKHMVQHSDTRHQCTYPGCEYSAVNLQCLRNHIRVQHSDVKPFECDVCGKSFKLKNTLLNHQVQHTGVKKFACEFCSRTFASSGNYYAHRKRMHPQELAVQKKRKEDEENEFRKTKLLSKSK</sequence>
<dbReference type="InterPro" id="IPR013087">
    <property type="entry name" value="Znf_C2H2_type"/>
</dbReference>
<evidence type="ECO:0000256" key="8">
    <source>
        <dbReference type="PROSITE-ProRule" id="PRU01263"/>
    </source>
</evidence>
<feature type="domain" description="C2H2-type" evidence="10">
    <location>
        <begin position="529"/>
        <end position="559"/>
    </location>
</feature>
<dbReference type="PROSITE" id="PS50157">
    <property type="entry name" value="ZINC_FINGER_C2H2_2"/>
    <property type="match status" value="8"/>
</dbReference>
<dbReference type="GO" id="GO:0008270">
    <property type="term" value="F:zinc ion binding"/>
    <property type="evidence" value="ECO:0007669"/>
    <property type="project" value="UniProtKB-UniRule"/>
</dbReference>
<feature type="domain" description="ZAD" evidence="11">
    <location>
        <begin position="5"/>
        <end position="80"/>
    </location>
</feature>
<keyword evidence="5 8" id="KW-0862">Zinc</keyword>
<dbReference type="Pfam" id="PF07776">
    <property type="entry name" value="zf-AD"/>
    <property type="match status" value="1"/>
</dbReference>